<sequence>MQNKRKRQVLSKIYRLSSSFNFKRPKSVWTQERIGFWTGDGEDDPAHWSILYGLPEAICQGYGTVRMDEAGAVKDRQRQNVVSVHDDSGQQNEKKIKCAKLGISPIYLAAREVCPSMEDELKNQALSSQTYLCSIPALRAIWYFNKVTRRSGKGSLKIGARIQANNIFIRFSAAATALRRLANSSQSNLNKQCCKGAKPPSMSSQHATSEFSVSPQIAVQKQHIIDHRKPDLIRIGDKNKHICVFEIQMAHAADIDKQHPIKSNKYTINLRTKDDEAMGVN</sequence>
<dbReference type="Proteomes" id="UP000274131">
    <property type="component" value="Unassembled WGS sequence"/>
</dbReference>
<organism evidence="3">
    <name type="scientific">Enterobius vermicularis</name>
    <name type="common">Human pinworm</name>
    <dbReference type="NCBI Taxonomy" id="51028"/>
    <lineage>
        <taxon>Eukaryota</taxon>
        <taxon>Metazoa</taxon>
        <taxon>Ecdysozoa</taxon>
        <taxon>Nematoda</taxon>
        <taxon>Chromadorea</taxon>
        <taxon>Rhabditida</taxon>
        <taxon>Spirurina</taxon>
        <taxon>Oxyuridomorpha</taxon>
        <taxon>Oxyuroidea</taxon>
        <taxon>Oxyuridae</taxon>
        <taxon>Enterobius</taxon>
    </lineage>
</organism>
<evidence type="ECO:0000313" key="3">
    <source>
        <dbReference type="WBParaSite" id="EVEC_0001180701-mRNA-1"/>
    </source>
</evidence>
<gene>
    <name evidence="1" type="ORF">EVEC_LOCUS11085</name>
</gene>
<reference evidence="3" key="1">
    <citation type="submission" date="2017-02" db="UniProtKB">
        <authorList>
            <consortium name="WormBaseParasite"/>
        </authorList>
    </citation>
    <scope>IDENTIFICATION</scope>
</reference>
<evidence type="ECO:0000313" key="2">
    <source>
        <dbReference type="Proteomes" id="UP000274131"/>
    </source>
</evidence>
<dbReference type="WBParaSite" id="EVEC_0001180701-mRNA-1">
    <property type="protein sequence ID" value="EVEC_0001180701-mRNA-1"/>
    <property type="gene ID" value="EVEC_0001180701"/>
</dbReference>
<name>A0A0N4VLN9_ENTVE</name>
<dbReference type="AlphaFoldDB" id="A0A0N4VLN9"/>
<proteinExistence type="predicted"/>
<accession>A0A0N4VLN9</accession>
<evidence type="ECO:0000313" key="1">
    <source>
        <dbReference type="EMBL" id="VDD96334.1"/>
    </source>
</evidence>
<keyword evidence="2" id="KW-1185">Reference proteome</keyword>
<dbReference type="EMBL" id="UXUI01011558">
    <property type="protein sequence ID" value="VDD96334.1"/>
    <property type="molecule type" value="Genomic_DNA"/>
</dbReference>
<protein>
    <submittedName>
        <fullName evidence="1 3">Uncharacterized protein</fullName>
    </submittedName>
</protein>
<reference evidence="1 2" key="2">
    <citation type="submission" date="2018-10" db="EMBL/GenBank/DDBJ databases">
        <authorList>
            <consortium name="Pathogen Informatics"/>
        </authorList>
    </citation>
    <scope>NUCLEOTIDE SEQUENCE [LARGE SCALE GENOMIC DNA]</scope>
</reference>